<dbReference type="Pfam" id="PF00480">
    <property type="entry name" value="ROK"/>
    <property type="match status" value="1"/>
</dbReference>
<protein>
    <recommendedName>
        <fullName evidence="3">Glucokinase</fullName>
        <ecNumber evidence="2">2.7.1.2</ecNumber>
    </recommendedName>
    <alternativeName>
        <fullName evidence="8">Glucose kinase</fullName>
    </alternativeName>
</protein>
<evidence type="ECO:0000256" key="1">
    <source>
        <dbReference type="ARBA" id="ARBA00006479"/>
    </source>
</evidence>
<gene>
    <name evidence="9" type="ORF">HDA32_003848</name>
</gene>
<dbReference type="InterPro" id="IPR000600">
    <property type="entry name" value="ROK"/>
</dbReference>
<dbReference type="SUPFAM" id="SSF53067">
    <property type="entry name" value="Actin-like ATPase domain"/>
    <property type="match status" value="1"/>
</dbReference>
<name>A0A852TXR0_9ACTN</name>
<dbReference type="GO" id="GO:0005737">
    <property type="term" value="C:cytoplasm"/>
    <property type="evidence" value="ECO:0007669"/>
    <property type="project" value="InterPro"/>
</dbReference>
<evidence type="ECO:0000256" key="2">
    <source>
        <dbReference type="ARBA" id="ARBA00012323"/>
    </source>
</evidence>
<dbReference type="Proteomes" id="UP000589036">
    <property type="component" value="Unassembled WGS sequence"/>
</dbReference>
<dbReference type="PROSITE" id="PS01125">
    <property type="entry name" value="ROK"/>
    <property type="match status" value="1"/>
</dbReference>
<dbReference type="CDD" id="cd24061">
    <property type="entry name" value="ASKHA_NBD_ROK_SgGLK-like"/>
    <property type="match status" value="1"/>
</dbReference>
<dbReference type="GO" id="GO:0006096">
    <property type="term" value="P:glycolytic process"/>
    <property type="evidence" value="ECO:0007669"/>
    <property type="project" value="InterPro"/>
</dbReference>
<evidence type="ECO:0000256" key="3">
    <source>
        <dbReference type="ARBA" id="ARBA00014701"/>
    </source>
</evidence>
<dbReference type="EMBL" id="JACCCC010000001">
    <property type="protein sequence ID" value="NYE48728.1"/>
    <property type="molecule type" value="Genomic_DNA"/>
</dbReference>
<keyword evidence="5" id="KW-0547">Nucleotide-binding</keyword>
<dbReference type="InterPro" id="IPR004654">
    <property type="entry name" value="ROK_glcA"/>
</dbReference>
<evidence type="ECO:0000256" key="5">
    <source>
        <dbReference type="ARBA" id="ARBA00022741"/>
    </source>
</evidence>
<dbReference type="GO" id="GO:0004340">
    <property type="term" value="F:glucokinase activity"/>
    <property type="evidence" value="ECO:0007669"/>
    <property type="project" value="UniProtKB-EC"/>
</dbReference>
<evidence type="ECO:0000256" key="8">
    <source>
        <dbReference type="ARBA" id="ARBA00032386"/>
    </source>
</evidence>
<dbReference type="EC" id="2.7.1.2" evidence="2"/>
<accession>A0A852TXR0</accession>
<dbReference type="InterPro" id="IPR049874">
    <property type="entry name" value="ROK_cs"/>
</dbReference>
<dbReference type="PANTHER" id="PTHR18964">
    <property type="entry name" value="ROK (REPRESSOR, ORF, KINASE) FAMILY"/>
    <property type="match status" value="1"/>
</dbReference>
<dbReference type="NCBIfam" id="TIGR00744">
    <property type="entry name" value="ROK_glcA_fam"/>
    <property type="match status" value="1"/>
</dbReference>
<dbReference type="Gene3D" id="3.30.420.40">
    <property type="match status" value="2"/>
</dbReference>
<keyword evidence="7" id="KW-0067">ATP-binding</keyword>
<evidence type="ECO:0000256" key="4">
    <source>
        <dbReference type="ARBA" id="ARBA00022679"/>
    </source>
</evidence>
<dbReference type="InterPro" id="IPR043129">
    <property type="entry name" value="ATPase_NBD"/>
</dbReference>
<evidence type="ECO:0000256" key="6">
    <source>
        <dbReference type="ARBA" id="ARBA00022777"/>
    </source>
</evidence>
<keyword evidence="6 9" id="KW-0418">Kinase</keyword>
<evidence type="ECO:0000313" key="9">
    <source>
        <dbReference type="EMBL" id="NYE48728.1"/>
    </source>
</evidence>
<proteinExistence type="inferred from homology"/>
<comment type="caution">
    <text evidence="9">The sequence shown here is derived from an EMBL/GenBank/DDBJ whole genome shotgun (WGS) entry which is preliminary data.</text>
</comment>
<sequence length="316" mass="32948">MRLTIGVDIGGTKVAAGVVDTDGRILEKVKHSTPAKNSDAIADVVGDAIEELLAHHPQGAVDGVGVGTAGFVHQDRATVVFAPNLALRDEPLKERIQRRIDLPVVIENDANAAAWGEARFGAGRGAEHVTCVTLGTGIGGGVIVDGALLRGRYGVAAEVGHYRLVPDGRRCGCGNRGCWEQYASGRALVAEAQDLAKTEPKRAERLLKLAEGDPERIQGQEITQAAVEGDAAALECFRIVGGWVGQGLADLAAILDPERFVIGGGVSEAGEILLGPVRESFARYVTGRTVRAFADIRAAELGSQAGIVGAADLARV</sequence>
<dbReference type="RefSeq" id="WP_179644505.1">
    <property type="nucleotide sequence ID" value="NZ_BAAAYY010000010.1"/>
</dbReference>
<dbReference type="PANTHER" id="PTHR18964:SF173">
    <property type="entry name" value="GLUCOKINASE"/>
    <property type="match status" value="1"/>
</dbReference>
<keyword evidence="10" id="KW-1185">Reference proteome</keyword>
<organism evidence="9 10">
    <name type="scientific">Spinactinospora alkalitolerans</name>
    <dbReference type="NCBI Taxonomy" id="687207"/>
    <lineage>
        <taxon>Bacteria</taxon>
        <taxon>Bacillati</taxon>
        <taxon>Actinomycetota</taxon>
        <taxon>Actinomycetes</taxon>
        <taxon>Streptosporangiales</taxon>
        <taxon>Nocardiopsidaceae</taxon>
        <taxon>Spinactinospora</taxon>
    </lineage>
</organism>
<keyword evidence="4 9" id="KW-0808">Transferase</keyword>
<comment type="similarity">
    <text evidence="1">Belongs to the ROK (NagC/XylR) family.</text>
</comment>
<evidence type="ECO:0000256" key="7">
    <source>
        <dbReference type="ARBA" id="ARBA00022840"/>
    </source>
</evidence>
<dbReference type="AlphaFoldDB" id="A0A852TXR0"/>
<evidence type="ECO:0000313" key="10">
    <source>
        <dbReference type="Proteomes" id="UP000589036"/>
    </source>
</evidence>
<dbReference type="GO" id="GO:0005524">
    <property type="term" value="F:ATP binding"/>
    <property type="evidence" value="ECO:0007669"/>
    <property type="project" value="UniProtKB-KW"/>
</dbReference>
<reference evidence="9 10" key="1">
    <citation type="submission" date="2020-07" db="EMBL/GenBank/DDBJ databases">
        <title>Sequencing the genomes of 1000 actinobacteria strains.</title>
        <authorList>
            <person name="Klenk H.-P."/>
        </authorList>
    </citation>
    <scope>NUCLEOTIDE SEQUENCE [LARGE SCALE GENOMIC DNA]</scope>
    <source>
        <strain evidence="9 10">CXB654</strain>
    </source>
</reference>